<dbReference type="FunFam" id="1.10.10.60:FF:000009">
    <property type="entry name" value="transcription factor MYB1R1"/>
    <property type="match status" value="1"/>
</dbReference>
<protein>
    <submittedName>
        <fullName evidence="10">Uncharacterized protein</fullName>
    </submittedName>
</protein>
<feature type="compositionally biased region" description="Basic and acidic residues" evidence="6">
    <location>
        <begin position="88"/>
        <end position="105"/>
    </location>
</feature>
<reference evidence="10" key="1">
    <citation type="submission" date="2022-04" db="EMBL/GenBank/DDBJ databases">
        <title>Carnegiea gigantea Genome sequencing and assembly v2.</title>
        <authorList>
            <person name="Copetti D."/>
            <person name="Sanderson M.J."/>
            <person name="Burquez A."/>
            <person name="Wojciechowski M.F."/>
        </authorList>
    </citation>
    <scope>NUCLEOTIDE SEQUENCE</scope>
    <source>
        <strain evidence="10">SGP5-SGP5p</strain>
        <tissue evidence="10">Aerial part</tissue>
    </source>
</reference>
<evidence type="ECO:0000256" key="2">
    <source>
        <dbReference type="ARBA" id="ARBA00023015"/>
    </source>
</evidence>
<keyword evidence="4" id="KW-0804">Transcription</keyword>
<evidence type="ECO:0000313" key="11">
    <source>
        <dbReference type="Proteomes" id="UP001153076"/>
    </source>
</evidence>
<dbReference type="InterPro" id="IPR017884">
    <property type="entry name" value="SANT_dom"/>
</dbReference>
<feature type="domain" description="Myb-like" evidence="7">
    <location>
        <begin position="9"/>
        <end position="64"/>
    </location>
</feature>
<evidence type="ECO:0000256" key="6">
    <source>
        <dbReference type="SAM" id="MobiDB-lite"/>
    </source>
</evidence>
<feature type="compositionally biased region" description="Acidic residues" evidence="6">
    <location>
        <begin position="227"/>
        <end position="238"/>
    </location>
</feature>
<dbReference type="SUPFAM" id="SSF46689">
    <property type="entry name" value="Homeodomain-like"/>
    <property type="match status" value="2"/>
</dbReference>
<dbReference type="InterPro" id="IPR009057">
    <property type="entry name" value="Homeodomain-like_sf"/>
</dbReference>
<sequence>MAISGEENNSSGSSSAWTWEQNKAFEIGLAIYPEDCADRWEKIAAQIPGNKTLEEIKHHYQLLVDDLNLIESGVIPLPNYDTKPYSQTRKENDKDSEWETRKGQPWTEEEHKQFLLGMDKYGKGDWKSIAKEFVKTRTPTQVASHAQKHFKRQAKKKKGAKRWSIFDITNPNGDQGEDGNGKGREGKEQVSDNTHDTEKEEEVGAKEGVNQASHQGLNPLSPPESWCLEDEFDLDLEE</sequence>
<dbReference type="PROSITE" id="PS51293">
    <property type="entry name" value="SANT"/>
    <property type="match status" value="1"/>
</dbReference>
<dbReference type="EMBL" id="JAKOGI010001036">
    <property type="protein sequence ID" value="KAJ8428250.1"/>
    <property type="molecule type" value="Genomic_DNA"/>
</dbReference>
<feature type="compositionally biased region" description="Basic and acidic residues" evidence="6">
    <location>
        <begin position="179"/>
        <end position="205"/>
    </location>
</feature>
<dbReference type="AlphaFoldDB" id="A0A9Q1H043"/>
<dbReference type="SMART" id="SM00717">
    <property type="entry name" value="SANT"/>
    <property type="match status" value="2"/>
</dbReference>
<keyword evidence="11" id="KW-1185">Reference proteome</keyword>
<dbReference type="PROSITE" id="PS50090">
    <property type="entry name" value="MYB_LIKE"/>
    <property type="match status" value="2"/>
</dbReference>
<evidence type="ECO:0000313" key="10">
    <source>
        <dbReference type="EMBL" id="KAJ8428250.1"/>
    </source>
</evidence>
<evidence type="ECO:0000259" key="7">
    <source>
        <dbReference type="PROSITE" id="PS50090"/>
    </source>
</evidence>
<name>A0A9Q1H043_9CARY</name>
<dbReference type="GO" id="GO:0005634">
    <property type="term" value="C:nucleus"/>
    <property type="evidence" value="ECO:0007669"/>
    <property type="project" value="UniProtKB-SubCell"/>
</dbReference>
<feature type="domain" description="Myb-like" evidence="7">
    <location>
        <begin position="98"/>
        <end position="150"/>
    </location>
</feature>
<dbReference type="CDD" id="cd00167">
    <property type="entry name" value="SANT"/>
    <property type="match status" value="2"/>
</dbReference>
<dbReference type="OrthoDB" id="118550at2759"/>
<evidence type="ECO:0000259" key="8">
    <source>
        <dbReference type="PROSITE" id="PS51293"/>
    </source>
</evidence>
<dbReference type="InterPro" id="IPR001005">
    <property type="entry name" value="SANT/Myb"/>
</dbReference>
<dbReference type="InterPro" id="IPR017930">
    <property type="entry name" value="Myb_dom"/>
</dbReference>
<dbReference type="Gene3D" id="1.10.10.60">
    <property type="entry name" value="Homeodomain-like"/>
    <property type="match status" value="2"/>
</dbReference>
<dbReference type="PANTHER" id="PTHR44042:SF67">
    <property type="entry name" value="MYB-LIKE PROTEIN I"/>
    <property type="match status" value="1"/>
</dbReference>
<proteinExistence type="predicted"/>
<accession>A0A9Q1H043</accession>
<feature type="region of interest" description="Disordered" evidence="6">
    <location>
        <begin position="84"/>
        <end position="105"/>
    </location>
</feature>
<feature type="domain" description="SANT" evidence="8">
    <location>
        <begin position="106"/>
        <end position="154"/>
    </location>
</feature>
<evidence type="ECO:0000256" key="1">
    <source>
        <dbReference type="ARBA" id="ARBA00004123"/>
    </source>
</evidence>
<dbReference type="PROSITE" id="PS51294">
    <property type="entry name" value="HTH_MYB"/>
    <property type="match status" value="1"/>
</dbReference>
<dbReference type="Pfam" id="PF00249">
    <property type="entry name" value="Myb_DNA-binding"/>
    <property type="match status" value="2"/>
</dbReference>
<gene>
    <name evidence="10" type="ORF">Cgig2_011930</name>
</gene>
<evidence type="ECO:0000256" key="5">
    <source>
        <dbReference type="ARBA" id="ARBA00023242"/>
    </source>
</evidence>
<feature type="region of interest" description="Disordered" evidence="6">
    <location>
        <begin position="136"/>
        <end position="238"/>
    </location>
</feature>
<evidence type="ECO:0000256" key="4">
    <source>
        <dbReference type="ARBA" id="ARBA00023163"/>
    </source>
</evidence>
<dbReference type="NCBIfam" id="TIGR01557">
    <property type="entry name" value="myb_SHAQKYF"/>
    <property type="match status" value="1"/>
</dbReference>
<dbReference type="PANTHER" id="PTHR44042">
    <property type="entry name" value="DUPLICATED HOMEODOMAIN-LIKE SUPERFAMILY PROTEIN-RELATED"/>
    <property type="match status" value="1"/>
</dbReference>
<dbReference type="GO" id="GO:0003677">
    <property type="term" value="F:DNA binding"/>
    <property type="evidence" value="ECO:0007669"/>
    <property type="project" value="UniProtKB-KW"/>
</dbReference>
<organism evidence="10 11">
    <name type="scientific">Carnegiea gigantea</name>
    <dbReference type="NCBI Taxonomy" id="171969"/>
    <lineage>
        <taxon>Eukaryota</taxon>
        <taxon>Viridiplantae</taxon>
        <taxon>Streptophyta</taxon>
        <taxon>Embryophyta</taxon>
        <taxon>Tracheophyta</taxon>
        <taxon>Spermatophyta</taxon>
        <taxon>Magnoliopsida</taxon>
        <taxon>eudicotyledons</taxon>
        <taxon>Gunneridae</taxon>
        <taxon>Pentapetalae</taxon>
        <taxon>Caryophyllales</taxon>
        <taxon>Cactineae</taxon>
        <taxon>Cactaceae</taxon>
        <taxon>Cactoideae</taxon>
        <taxon>Echinocereeae</taxon>
        <taxon>Carnegiea</taxon>
    </lineage>
</organism>
<evidence type="ECO:0000259" key="9">
    <source>
        <dbReference type="PROSITE" id="PS51294"/>
    </source>
</evidence>
<feature type="domain" description="HTH myb-type" evidence="9">
    <location>
        <begin position="99"/>
        <end position="154"/>
    </location>
</feature>
<feature type="compositionally biased region" description="Basic residues" evidence="6">
    <location>
        <begin position="146"/>
        <end position="161"/>
    </location>
</feature>
<keyword evidence="5" id="KW-0539">Nucleus</keyword>
<dbReference type="Proteomes" id="UP001153076">
    <property type="component" value="Unassembled WGS sequence"/>
</dbReference>
<comment type="subcellular location">
    <subcellularLocation>
        <location evidence="1">Nucleus</location>
    </subcellularLocation>
</comment>
<keyword evidence="3" id="KW-0238">DNA-binding</keyword>
<dbReference type="FunFam" id="1.10.10.60:FF:000154">
    <property type="entry name" value="Transcription factor SRM1"/>
    <property type="match status" value="1"/>
</dbReference>
<evidence type="ECO:0000256" key="3">
    <source>
        <dbReference type="ARBA" id="ARBA00023125"/>
    </source>
</evidence>
<comment type="caution">
    <text evidence="10">The sequence shown here is derived from an EMBL/GenBank/DDBJ whole genome shotgun (WGS) entry which is preliminary data.</text>
</comment>
<dbReference type="InterPro" id="IPR006447">
    <property type="entry name" value="Myb_dom_plants"/>
</dbReference>
<keyword evidence="2" id="KW-0805">Transcription regulation</keyword>